<dbReference type="GO" id="GO:0032040">
    <property type="term" value="C:small-subunit processome"/>
    <property type="evidence" value="ECO:0007669"/>
    <property type="project" value="TreeGrafter"/>
</dbReference>
<proteinExistence type="predicted"/>
<dbReference type="InterPro" id="IPR051570">
    <property type="entry name" value="TBC1_cilium_biogenesis"/>
</dbReference>
<organism evidence="6">
    <name type="scientific">Schistocephalus solidus</name>
    <name type="common">Tapeworm</name>
    <dbReference type="NCBI Taxonomy" id="70667"/>
    <lineage>
        <taxon>Eukaryota</taxon>
        <taxon>Metazoa</taxon>
        <taxon>Spiralia</taxon>
        <taxon>Lophotrochozoa</taxon>
        <taxon>Platyhelminthes</taxon>
        <taxon>Cestoda</taxon>
        <taxon>Eucestoda</taxon>
        <taxon>Diphyllobothriidea</taxon>
        <taxon>Diphyllobothriidae</taxon>
        <taxon>Schistocephalus</taxon>
    </lineage>
</organism>
<dbReference type="SUPFAM" id="SSF50969">
    <property type="entry name" value="YVTN repeat-like/Quinoprotein amine dehydrogenase"/>
    <property type="match status" value="1"/>
</dbReference>
<feature type="repeat" description="WD" evidence="3">
    <location>
        <begin position="599"/>
        <end position="633"/>
    </location>
</feature>
<evidence type="ECO:0000256" key="3">
    <source>
        <dbReference type="PROSITE-ProRule" id="PRU00221"/>
    </source>
</evidence>
<dbReference type="PANTHER" id="PTHR19853">
    <property type="entry name" value="WD REPEAT CONTAINING PROTEIN 3 WDR3"/>
    <property type="match status" value="1"/>
</dbReference>
<reference evidence="6" key="1">
    <citation type="submission" date="2016-06" db="UniProtKB">
        <authorList>
            <consortium name="WormBaseParasite"/>
        </authorList>
    </citation>
    <scope>IDENTIFICATION</scope>
</reference>
<dbReference type="Pfam" id="PF00400">
    <property type="entry name" value="WD40"/>
    <property type="match status" value="2"/>
</dbReference>
<dbReference type="GO" id="GO:0030490">
    <property type="term" value="P:maturation of SSU-rRNA"/>
    <property type="evidence" value="ECO:0007669"/>
    <property type="project" value="TreeGrafter"/>
</dbReference>
<evidence type="ECO:0000256" key="2">
    <source>
        <dbReference type="ARBA" id="ARBA00022737"/>
    </source>
</evidence>
<evidence type="ECO:0000313" key="4">
    <source>
        <dbReference type="EMBL" id="VDL96059.1"/>
    </source>
</evidence>
<dbReference type="STRING" id="70667.A0A183SZM6"/>
<dbReference type="AlphaFoldDB" id="A0A183SZM6"/>
<dbReference type="InterPro" id="IPR001680">
    <property type="entry name" value="WD40_rpt"/>
</dbReference>
<dbReference type="InterPro" id="IPR015943">
    <property type="entry name" value="WD40/YVTN_repeat-like_dom_sf"/>
</dbReference>
<sequence>MGKNRKWNSIWFSFGTATLLIYVKEWLNDIDFEAVMFADDKNIWNERSTMPITHTYQKYTPDGVCGIVANDSVPVKYLNDAGGRNGVNCVSGCGSDIAVWNIRGSFKESLISRENGSKPVSALAVSVDPVTSEPLIAVGYIDGWVALYSLWNQKLEYTFRAGRHRVNSIDFSGCTISCAAESELHVMDVLSGAGYRLKGHRGAVTIVKILNQQQILLSGGRDSFIKFWCLRTQHCFLTLTGHPGPVWGLALSADRKTLVTGSSDHLLRLWKLNYKTERLSSAGKSESDLLNAPRPLEKQNVSEAIPLPDYDSLVQVEFRGTIQRKTMKRVFSLTFDRGGRFLACQTLDKTLEIYILLTEAEKASRLRKKQKKARQKGDAEASSVCLTAEDELRCIFRLTLSAKLSSCDLRVSRFNCRKRPHDTKTLPPFALLHILCSYRNNLVEEYSLKISDPLPSKATLLHTSKVFHTDPDVAAALTPLRLANRISNPGHRSAPFGCQLTEDGLGIFTLARSEGKLWNRTDLACLVTLDWGAVGSLSKKSSASDEWDDARGSTRLEADKLKASAFVLAPGSRHVVVGFENGVICLFDLLSKQATQTICDSHNSALRSLILTGDRKGVLSGGSDQRVGFWNFDFALVPGGSPTLCLKPGRPVETVADQVTALAAAPDNRLIAVGMVNFHVDVFFADSFKVKFCC</sequence>
<evidence type="ECO:0000313" key="5">
    <source>
        <dbReference type="Proteomes" id="UP000275846"/>
    </source>
</evidence>
<dbReference type="WBParaSite" id="SSLN_0001003601-mRNA-1">
    <property type="protein sequence ID" value="SSLN_0001003601-mRNA-1"/>
    <property type="gene ID" value="SSLN_0001003601"/>
</dbReference>
<gene>
    <name evidence="4" type="ORF">SSLN_LOCUS9674</name>
</gene>
<reference evidence="4 5" key="2">
    <citation type="submission" date="2018-11" db="EMBL/GenBank/DDBJ databases">
        <authorList>
            <consortium name="Pathogen Informatics"/>
        </authorList>
    </citation>
    <scope>NUCLEOTIDE SEQUENCE [LARGE SCALE GENOMIC DNA]</scope>
    <source>
        <strain evidence="4 5">NST_G2</strain>
    </source>
</reference>
<dbReference type="Proteomes" id="UP000275846">
    <property type="component" value="Unassembled WGS sequence"/>
</dbReference>
<evidence type="ECO:0000256" key="1">
    <source>
        <dbReference type="ARBA" id="ARBA00022574"/>
    </source>
</evidence>
<dbReference type="SUPFAM" id="SSF50978">
    <property type="entry name" value="WD40 repeat-like"/>
    <property type="match status" value="1"/>
</dbReference>
<dbReference type="GO" id="GO:0034388">
    <property type="term" value="C:Pwp2p-containing subcomplex of 90S preribosome"/>
    <property type="evidence" value="ECO:0007669"/>
    <property type="project" value="TreeGrafter"/>
</dbReference>
<keyword evidence="2" id="KW-0677">Repeat</keyword>
<dbReference type="InterPro" id="IPR036322">
    <property type="entry name" value="WD40_repeat_dom_sf"/>
</dbReference>
<dbReference type="Gene3D" id="2.130.10.10">
    <property type="entry name" value="YVTN repeat-like/Quinoprotein amine dehydrogenase"/>
    <property type="match status" value="2"/>
</dbReference>
<dbReference type="OrthoDB" id="407922at2759"/>
<dbReference type="PANTHER" id="PTHR19853:SF0">
    <property type="entry name" value="WD REPEAT-CONTAINING PROTEIN 3"/>
    <property type="match status" value="1"/>
</dbReference>
<dbReference type="PROSITE" id="PS50294">
    <property type="entry name" value="WD_REPEATS_REGION"/>
    <property type="match status" value="2"/>
</dbReference>
<protein>
    <submittedName>
        <fullName evidence="6">WD_REPEATS_REGION domain-containing protein</fullName>
    </submittedName>
</protein>
<feature type="repeat" description="WD" evidence="3">
    <location>
        <begin position="239"/>
        <end position="280"/>
    </location>
</feature>
<evidence type="ECO:0000313" key="6">
    <source>
        <dbReference type="WBParaSite" id="SSLN_0001003601-mRNA-1"/>
    </source>
</evidence>
<name>A0A183SZM6_SCHSO</name>
<dbReference type="EMBL" id="UYSU01035390">
    <property type="protein sequence ID" value="VDL96059.1"/>
    <property type="molecule type" value="Genomic_DNA"/>
</dbReference>
<dbReference type="InterPro" id="IPR019775">
    <property type="entry name" value="WD40_repeat_CS"/>
</dbReference>
<feature type="repeat" description="WD" evidence="3">
    <location>
        <begin position="197"/>
        <end position="238"/>
    </location>
</feature>
<dbReference type="SMART" id="SM00320">
    <property type="entry name" value="WD40"/>
    <property type="match status" value="8"/>
</dbReference>
<dbReference type="InterPro" id="IPR011044">
    <property type="entry name" value="Quino_amine_DH_bsu"/>
</dbReference>
<keyword evidence="5" id="KW-1185">Reference proteome</keyword>
<dbReference type="GO" id="GO:0030515">
    <property type="term" value="F:snoRNA binding"/>
    <property type="evidence" value="ECO:0007669"/>
    <property type="project" value="TreeGrafter"/>
</dbReference>
<accession>A0A183SZM6</accession>
<dbReference type="PROSITE" id="PS50082">
    <property type="entry name" value="WD_REPEATS_2"/>
    <property type="match status" value="3"/>
</dbReference>
<dbReference type="PROSITE" id="PS00678">
    <property type="entry name" value="WD_REPEATS_1"/>
    <property type="match status" value="1"/>
</dbReference>
<keyword evidence="1 3" id="KW-0853">WD repeat</keyword>